<dbReference type="NCBIfam" id="NF033232">
    <property type="entry name" value="small_YtzI"/>
    <property type="match status" value="1"/>
</dbReference>
<dbReference type="AlphaFoldDB" id="B7GK28"/>
<organism evidence="2 3">
    <name type="scientific">Anoxybacillus flavithermus (strain DSM 21510 / WK1)</name>
    <dbReference type="NCBI Taxonomy" id="491915"/>
    <lineage>
        <taxon>Bacteria</taxon>
        <taxon>Bacillati</taxon>
        <taxon>Bacillota</taxon>
        <taxon>Bacilli</taxon>
        <taxon>Bacillales</taxon>
        <taxon>Anoxybacillaceae</taxon>
        <taxon>Anoxybacillus</taxon>
    </lineage>
</organism>
<proteinExistence type="predicted"/>
<dbReference type="Proteomes" id="UP000000742">
    <property type="component" value="Chromosome"/>
</dbReference>
<dbReference type="EMBL" id="CP000922">
    <property type="protein sequence ID" value="ACJ32784.1"/>
    <property type="molecule type" value="Genomic_DNA"/>
</dbReference>
<dbReference type="InterPro" id="IPR047753">
    <property type="entry name" value="YtzI-like"/>
</dbReference>
<keyword evidence="1" id="KW-0472">Membrane</keyword>
<name>B7GK28_ANOFW</name>
<evidence type="ECO:0000313" key="3">
    <source>
        <dbReference type="Proteomes" id="UP000000742"/>
    </source>
</evidence>
<gene>
    <name evidence="2" type="ordered locus">Aflv_0400</name>
</gene>
<dbReference type="STRING" id="491915.Aflv_0400"/>
<dbReference type="HOGENOM" id="CLU_205668_2_0_9"/>
<keyword evidence="1" id="KW-1133">Transmembrane helix</keyword>
<dbReference type="KEGG" id="afl:Aflv_0400"/>
<evidence type="ECO:0000313" key="2">
    <source>
        <dbReference type="EMBL" id="ACJ32784.1"/>
    </source>
</evidence>
<accession>B7GK28</accession>
<protein>
    <submittedName>
        <fullName evidence="2">Uncharacterized conserved protein</fullName>
    </submittedName>
</protein>
<reference evidence="2 3" key="1">
    <citation type="journal article" date="2008" name="Genome Biol.">
        <title>Encapsulated in silica: genome, proteome and physiology of the thermophilic bacterium Anoxybacillus flavithermus WK1.</title>
        <authorList>
            <person name="Saw J.H."/>
            <person name="Mountain B.W."/>
            <person name="Feng L."/>
            <person name="Omelchenko M.V."/>
            <person name="Hou S."/>
            <person name="Saito J.A."/>
            <person name="Stott M.B."/>
            <person name="Li D."/>
            <person name="Zhao G."/>
            <person name="Wu J."/>
            <person name="Galperin M.Y."/>
            <person name="Koonin E.V."/>
            <person name="Makarova K.S."/>
            <person name="Wolf Y.I."/>
            <person name="Rigden D.J."/>
            <person name="Dunfield P.F."/>
            <person name="Wang L."/>
            <person name="Alam M."/>
        </authorList>
    </citation>
    <scope>NUCLEOTIDE SEQUENCE [LARGE SCALE GENOMIC DNA]</scope>
    <source>
        <strain evidence="3">DSM 21510 / WK1</strain>
    </source>
</reference>
<sequence>MGGICMLLTFIISIIIVFVVLILSVLTTSKAYKYKHTIDELPSEKNKGSDM</sequence>
<keyword evidence="1" id="KW-0812">Transmembrane</keyword>
<feature type="transmembrane region" description="Helical" evidence="1">
    <location>
        <begin position="6"/>
        <end position="26"/>
    </location>
</feature>
<evidence type="ECO:0000256" key="1">
    <source>
        <dbReference type="SAM" id="Phobius"/>
    </source>
</evidence>